<accession>A0AAV7HJQ6</accession>
<keyword evidence="2" id="KW-1185">Reference proteome</keyword>
<name>A0AAV7HJQ6_DENCH</name>
<evidence type="ECO:0000313" key="2">
    <source>
        <dbReference type="Proteomes" id="UP000775213"/>
    </source>
</evidence>
<dbReference type="AlphaFoldDB" id="A0AAV7HJQ6"/>
<protein>
    <submittedName>
        <fullName evidence="1">Uncharacterized protein</fullName>
    </submittedName>
</protein>
<evidence type="ECO:0000313" key="1">
    <source>
        <dbReference type="EMBL" id="KAH0469152.1"/>
    </source>
</evidence>
<proteinExistence type="predicted"/>
<sequence>MEWVGEVELVMRLADLSIIRSIQNGSETGFLEKRVSRLAVFLSAEFMLNTVQGLFVLDDDDVDRGRLNLCENVYGVADGNSISRLISFMKLSKDMGWPDHMPVIKIFTIHPIQ</sequence>
<dbReference type="Proteomes" id="UP000775213">
    <property type="component" value="Unassembled WGS sequence"/>
</dbReference>
<organism evidence="1 2">
    <name type="scientific">Dendrobium chrysotoxum</name>
    <name type="common">Orchid</name>
    <dbReference type="NCBI Taxonomy" id="161865"/>
    <lineage>
        <taxon>Eukaryota</taxon>
        <taxon>Viridiplantae</taxon>
        <taxon>Streptophyta</taxon>
        <taxon>Embryophyta</taxon>
        <taxon>Tracheophyta</taxon>
        <taxon>Spermatophyta</taxon>
        <taxon>Magnoliopsida</taxon>
        <taxon>Liliopsida</taxon>
        <taxon>Asparagales</taxon>
        <taxon>Orchidaceae</taxon>
        <taxon>Epidendroideae</taxon>
        <taxon>Malaxideae</taxon>
        <taxon>Dendrobiinae</taxon>
        <taxon>Dendrobium</taxon>
    </lineage>
</organism>
<comment type="caution">
    <text evidence="1">The sequence shown here is derived from an EMBL/GenBank/DDBJ whole genome shotgun (WGS) entry which is preliminary data.</text>
</comment>
<dbReference type="EMBL" id="JAGFBR010000003">
    <property type="protein sequence ID" value="KAH0469152.1"/>
    <property type="molecule type" value="Genomic_DNA"/>
</dbReference>
<reference evidence="1 2" key="1">
    <citation type="journal article" date="2021" name="Hortic Res">
        <title>Chromosome-scale assembly of the Dendrobium chrysotoxum genome enhances the understanding of orchid evolution.</title>
        <authorList>
            <person name="Zhang Y."/>
            <person name="Zhang G.Q."/>
            <person name="Zhang D."/>
            <person name="Liu X.D."/>
            <person name="Xu X.Y."/>
            <person name="Sun W.H."/>
            <person name="Yu X."/>
            <person name="Zhu X."/>
            <person name="Wang Z.W."/>
            <person name="Zhao X."/>
            <person name="Zhong W.Y."/>
            <person name="Chen H."/>
            <person name="Yin W.L."/>
            <person name="Huang T."/>
            <person name="Niu S.C."/>
            <person name="Liu Z.J."/>
        </authorList>
    </citation>
    <scope>NUCLEOTIDE SEQUENCE [LARGE SCALE GENOMIC DNA]</scope>
    <source>
        <strain evidence="1">Lindl</strain>
    </source>
</reference>
<gene>
    <name evidence="1" type="ORF">IEQ34_002384</name>
</gene>